<evidence type="ECO:0000313" key="2">
    <source>
        <dbReference type="Proteomes" id="UP000319342"/>
    </source>
</evidence>
<reference evidence="1 2" key="1">
    <citation type="submission" date="2019-02" db="EMBL/GenBank/DDBJ databases">
        <title>Deep-cultivation of Planctomycetes and their phenomic and genomic characterization uncovers novel biology.</title>
        <authorList>
            <person name="Wiegand S."/>
            <person name="Jogler M."/>
            <person name="Boedeker C."/>
            <person name="Pinto D."/>
            <person name="Vollmers J."/>
            <person name="Rivas-Marin E."/>
            <person name="Kohn T."/>
            <person name="Peeters S.H."/>
            <person name="Heuer A."/>
            <person name="Rast P."/>
            <person name="Oberbeckmann S."/>
            <person name="Bunk B."/>
            <person name="Jeske O."/>
            <person name="Meyerdierks A."/>
            <person name="Storesund J.E."/>
            <person name="Kallscheuer N."/>
            <person name="Luecker S."/>
            <person name="Lage O.M."/>
            <person name="Pohl T."/>
            <person name="Merkel B.J."/>
            <person name="Hornburger P."/>
            <person name="Mueller R.-W."/>
            <person name="Bruemmer F."/>
            <person name="Labrenz M."/>
            <person name="Spormann A.M."/>
            <person name="Op den Camp H."/>
            <person name="Overmann J."/>
            <person name="Amann R."/>
            <person name="Jetten M.S.M."/>
            <person name="Mascher T."/>
            <person name="Medema M.H."/>
            <person name="Devos D.P."/>
            <person name="Kaster A.-K."/>
            <person name="Ovreas L."/>
            <person name="Rohde M."/>
            <person name="Galperin M.Y."/>
            <person name="Jogler C."/>
        </authorList>
    </citation>
    <scope>NUCLEOTIDE SEQUENCE [LARGE SCALE GENOMIC DNA]</scope>
    <source>
        <strain evidence="1 2">Pla163</strain>
    </source>
</reference>
<dbReference type="Proteomes" id="UP000319342">
    <property type="component" value="Chromosome"/>
</dbReference>
<protein>
    <submittedName>
        <fullName evidence="1">Uncharacterized protein</fullName>
    </submittedName>
</protein>
<gene>
    <name evidence="1" type="ORF">Pla163_02750</name>
</gene>
<evidence type="ECO:0000313" key="1">
    <source>
        <dbReference type="EMBL" id="QDU83178.1"/>
    </source>
</evidence>
<dbReference type="EMBL" id="CP036290">
    <property type="protein sequence ID" value="QDU83178.1"/>
    <property type="molecule type" value="Genomic_DNA"/>
</dbReference>
<dbReference type="RefSeq" id="WP_145182415.1">
    <property type="nucleotide sequence ID" value="NZ_CP036290.1"/>
</dbReference>
<organism evidence="1 2">
    <name type="scientific">Rohdeia mirabilis</name>
    <dbReference type="NCBI Taxonomy" id="2528008"/>
    <lineage>
        <taxon>Bacteria</taxon>
        <taxon>Pseudomonadati</taxon>
        <taxon>Planctomycetota</taxon>
        <taxon>Planctomycetia</taxon>
        <taxon>Planctomycetia incertae sedis</taxon>
        <taxon>Rohdeia</taxon>
    </lineage>
</organism>
<proteinExistence type="predicted"/>
<dbReference type="AlphaFoldDB" id="A0A518CVG1"/>
<accession>A0A518CVG1</accession>
<keyword evidence="2" id="KW-1185">Reference proteome</keyword>
<name>A0A518CVG1_9BACT</name>
<sequence length="288" mass="32188">MSALTHLSPDVLEVLHDVAKQEDSFLLRVQRVPLEKMADERQPLLRSSAPFLSPAEKHLLDCYRDEVGLAFETALYLAVTAWSTEPETVIYSEPIVRYESLLNREGRRRVTRDWVAQTNHGNEHVGLNATCDSPNWKTLAVQALTVRRRGASLVNASRGYALSGEARLSSQLMGQAASRFDVDLQVYYSNHAFSSYVGGSHSAAARSYRCAYELLPDPRFLACCYLNSVLSQEPIAPSLREEAEVTLSEHIPWLSGALRSRSSRYALSAQSIEMISDSDPLLARWLSE</sequence>